<dbReference type="PROSITE" id="PS50110">
    <property type="entry name" value="RESPONSE_REGULATORY"/>
    <property type="match status" value="1"/>
</dbReference>
<evidence type="ECO:0000256" key="5">
    <source>
        <dbReference type="PROSITE-ProRule" id="PRU01091"/>
    </source>
</evidence>
<organism evidence="8 9">
    <name type="scientific">Sphingobacterium kitahiroshimense</name>
    <dbReference type="NCBI Taxonomy" id="470446"/>
    <lineage>
        <taxon>Bacteria</taxon>
        <taxon>Pseudomonadati</taxon>
        <taxon>Bacteroidota</taxon>
        <taxon>Sphingobacteriia</taxon>
        <taxon>Sphingobacteriales</taxon>
        <taxon>Sphingobacteriaceae</taxon>
        <taxon>Sphingobacterium</taxon>
    </lineage>
</organism>
<dbReference type="Gene3D" id="3.40.50.2300">
    <property type="match status" value="1"/>
</dbReference>
<feature type="modified residue" description="4-aspartylphosphate" evidence="4">
    <location>
        <position position="52"/>
    </location>
</feature>
<sequence>MIDILFAEDEVKMGKIVRDVLISRGFNVRYCWDGQYAWDSFFLNKPDIIVTDIMMPRMDGFTLASKIREVDRAIPIIFLTARTAEEDVLKGFDMGGNDYLRKPFNIDELIARINALNRFRNDYNPTDCITIGKYELNPKNHQLKYGDDPIELSFRESELLKRLYERRNTVIARKEILFEFWNGNQNAGRSMDVFICRLRKHLKKDPKVQIFNVRNVGYKLVIRD</sequence>
<keyword evidence="9" id="KW-1185">Reference proteome</keyword>
<dbReference type="Pfam" id="PF00486">
    <property type="entry name" value="Trans_reg_C"/>
    <property type="match status" value="1"/>
</dbReference>
<evidence type="ECO:0000313" key="9">
    <source>
        <dbReference type="Proteomes" id="UP001409291"/>
    </source>
</evidence>
<dbReference type="PROSITE" id="PS51755">
    <property type="entry name" value="OMPR_PHOB"/>
    <property type="match status" value="1"/>
</dbReference>
<dbReference type="Pfam" id="PF00072">
    <property type="entry name" value="Response_reg"/>
    <property type="match status" value="1"/>
</dbReference>
<dbReference type="SMART" id="SM00448">
    <property type="entry name" value="REC"/>
    <property type="match status" value="1"/>
</dbReference>
<comment type="caution">
    <text evidence="8">The sequence shown here is derived from an EMBL/GenBank/DDBJ whole genome shotgun (WGS) entry which is preliminary data.</text>
</comment>
<gene>
    <name evidence="8" type="ORF">ABE541_16545</name>
</gene>
<dbReference type="EMBL" id="JBDJNQ010000008">
    <property type="protein sequence ID" value="MEN5378873.1"/>
    <property type="molecule type" value="Genomic_DNA"/>
</dbReference>
<evidence type="ECO:0000313" key="8">
    <source>
        <dbReference type="EMBL" id="MEN5378873.1"/>
    </source>
</evidence>
<keyword evidence="2" id="KW-0902">Two-component regulatory system</keyword>
<dbReference type="InterPro" id="IPR001789">
    <property type="entry name" value="Sig_transdc_resp-reg_receiver"/>
</dbReference>
<feature type="domain" description="Response regulatory" evidence="6">
    <location>
        <begin position="3"/>
        <end position="117"/>
    </location>
</feature>
<dbReference type="InterPro" id="IPR039420">
    <property type="entry name" value="WalR-like"/>
</dbReference>
<dbReference type="Gene3D" id="1.10.10.10">
    <property type="entry name" value="Winged helix-like DNA-binding domain superfamily/Winged helix DNA-binding domain"/>
    <property type="match status" value="1"/>
</dbReference>
<dbReference type="SUPFAM" id="SSF46894">
    <property type="entry name" value="C-terminal effector domain of the bipartite response regulators"/>
    <property type="match status" value="1"/>
</dbReference>
<evidence type="ECO:0000256" key="3">
    <source>
        <dbReference type="ARBA" id="ARBA00023125"/>
    </source>
</evidence>
<evidence type="ECO:0000259" key="7">
    <source>
        <dbReference type="PROSITE" id="PS51755"/>
    </source>
</evidence>
<evidence type="ECO:0000256" key="4">
    <source>
        <dbReference type="PROSITE-ProRule" id="PRU00169"/>
    </source>
</evidence>
<dbReference type="SUPFAM" id="SSF52172">
    <property type="entry name" value="CheY-like"/>
    <property type="match status" value="1"/>
</dbReference>
<dbReference type="Proteomes" id="UP001409291">
    <property type="component" value="Unassembled WGS sequence"/>
</dbReference>
<evidence type="ECO:0000259" key="6">
    <source>
        <dbReference type="PROSITE" id="PS50110"/>
    </source>
</evidence>
<keyword evidence="1 4" id="KW-0597">Phosphoprotein</keyword>
<dbReference type="InterPro" id="IPR011006">
    <property type="entry name" value="CheY-like_superfamily"/>
</dbReference>
<dbReference type="Gene3D" id="6.10.250.690">
    <property type="match status" value="1"/>
</dbReference>
<reference evidence="8 9" key="1">
    <citation type="submission" date="2024-04" db="EMBL/GenBank/DDBJ databases">
        <title>WGS of bacteria from Torrens River.</title>
        <authorList>
            <person name="Wyrsch E.R."/>
            <person name="Drigo B."/>
        </authorList>
    </citation>
    <scope>NUCLEOTIDE SEQUENCE [LARGE SCALE GENOMIC DNA]</scope>
    <source>
        <strain evidence="8 9">TWI391</strain>
    </source>
</reference>
<protein>
    <submittedName>
        <fullName evidence="8">Response regulator transcription factor</fullName>
    </submittedName>
</protein>
<name>A0ABV0BY09_9SPHI</name>
<dbReference type="InterPro" id="IPR001867">
    <property type="entry name" value="OmpR/PhoB-type_DNA-bd"/>
</dbReference>
<dbReference type="CDD" id="cd17574">
    <property type="entry name" value="REC_OmpR"/>
    <property type="match status" value="1"/>
</dbReference>
<dbReference type="CDD" id="cd00383">
    <property type="entry name" value="trans_reg_C"/>
    <property type="match status" value="1"/>
</dbReference>
<accession>A0ABV0BY09</accession>
<dbReference type="InterPro" id="IPR016032">
    <property type="entry name" value="Sig_transdc_resp-reg_C-effctor"/>
</dbReference>
<dbReference type="PANTHER" id="PTHR48111">
    <property type="entry name" value="REGULATOR OF RPOS"/>
    <property type="match status" value="1"/>
</dbReference>
<evidence type="ECO:0000256" key="2">
    <source>
        <dbReference type="ARBA" id="ARBA00023012"/>
    </source>
</evidence>
<dbReference type="SMART" id="SM00862">
    <property type="entry name" value="Trans_reg_C"/>
    <property type="match status" value="1"/>
</dbReference>
<dbReference type="InterPro" id="IPR036388">
    <property type="entry name" value="WH-like_DNA-bd_sf"/>
</dbReference>
<feature type="DNA-binding region" description="OmpR/PhoB-type" evidence="5">
    <location>
        <begin position="126"/>
        <end position="222"/>
    </location>
</feature>
<dbReference type="RefSeq" id="WP_346581736.1">
    <property type="nucleotide sequence ID" value="NZ_JBDJLH010000017.1"/>
</dbReference>
<evidence type="ECO:0000256" key="1">
    <source>
        <dbReference type="ARBA" id="ARBA00022553"/>
    </source>
</evidence>
<feature type="domain" description="OmpR/PhoB-type" evidence="7">
    <location>
        <begin position="126"/>
        <end position="222"/>
    </location>
</feature>
<proteinExistence type="predicted"/>
<dbReference type="PANTHER" id="PTHR48111:SF40">
    <property type="entry name" value="PHOSPHATE REGULON TRANSCRIPTIONAL REGULATORY PROTEIN PHOB"/>
    <property type="match status" value="1"/>
</dbReference>
<keyword evidence="3 5" id="KW-0238">DNA-binding</keyword>